<dbReference type="GO" id="GO:0090729">
    <property type="term" value="F:toxin activity"/>
    <property type="evidence" value="ECO:0007669"/>
    <property type="project" value="UniProtKB-KW"/>
</dbReference>
<evidence type="ECO:0000259" key="8">
    <source>
        <dbReference type="Pfam" id="PF04151"/>
    </source>
</evidence>
<evidence type="ECO:0000256" key="3">
    <source>
        <dbReference type="ARBA" id="ARBA00022525"/>
    </source>
</evidence>
<proteinExistence type="predicted"/>
<evidence type="ECO:0000256" key="7">
    <source>
        <dbReference type="ARBA" id="ARBA00023136"/>
    </source>
</evidence>
<evidence type="ECO:0000256" key="6">
    <source>
        <dbReference type="ARBA" id="ARBA00023026"/>
    </source>
</evidence>
<dbReference type="Proteomes" id="UP000015480">
    <property type="component" value="Chromosome"/>
</dbReference>
<dbReference type="GO" id="GO:0005509">
    <property type="term" value="F:calcium ion binding"/>
    <property type="evidence" value="ECO:0007669"/>
    <property type="project" value="InterPro"/>
</dbReference>
<dbReference type="InterPro" id="IPR003995">
    <property type="entry name" value="RTX_toxin_determinant-A"/>
</dbReference>
<dbReference type="InterPro" id="IPR050557">
    <property type="entry name" value="RTX_toxin/Mannuronan_C5-epim"/>
</dbReference>
<dbReference type="RefSeq" id="WP_020951283.1">
    <property type="nucleotide sequence ID" value="NC_022041.1"/>
</dbReference>
<dbReference type="GO" id="GO:0016020">
    <property type="term" value="C:membrane"/>
    <property type="evidence" value="ECO:0007669"/>
    <property type="project" value="UniProtKB-SubCell"/>
</dbReference>
<gene>
    <name evidence="9" type="ORF">JCM7686_2577</name>
</gene>
<dbReference type="PRINTS" id="PR00313">
    <property type="entry name" value="CABNDNGRPT"/>
</dbReference>
<keyword evidence="6" id="KW-0843">Virulence</keyword>
<dbReference type="GO" id="GO:0005576">
    <property type="term" value="C:extracellular region"/>
    <property type="evidence" value="ECO:0007669"/>
    <property type="project" value="UniProtKB-SubCell"/>
</dbReference>
<keyword evidence="9" id="KW-0378">Hydrolase</keyword>
<dbReference type="PRINTS" id="PR01488">
    <property type="entry name" value="RTXTOXINA"/>
</dbReference>
<dbReference type="GO" id="GO:0016787">
    <property type="term" value="F:hydrolase activity"/>
    <property type="evidence" value="ECO:0007669"/>
    <property type="project" value="UniProtKB-KW"/>
</dbReference>
<dbReference type="eggNOG" id="COG2931">
    <property type="taxonomic scope" value="Bacteria"/>
</dbReference>
<dbReference type="InterPro" id="IPR018511">
    <property type="entry name" value="Hemolysin-typ_Ca-bd_CS"/>
</dbReference>
<dbReference type="STRING" id="1367847.JCM7686_2577"/>
<dbReference type="OrthoDB" id="9795675at2"/>
<dbReference type="SUPFAM" id="SSF89260">
    <property type="entry name" value="Collagen-binding domain"/>
    <property type="match status" value="1"/>
</dbReference>
<dbReference type="Gene3D" id="2.150.10.10">
    <property type="entry name" value="Serralysin-like metalloprotease, C-terminal"/>
    <property type="match status" value="3"/>
</dbReference>
<feature type="domain" description="Peptidase C-terminal archaeal/bacterial" evidence="8">
    <location>
        <begin position="147"/>
        <end position="213"/>
    </location>
</feature>
<protein>
    <submittedName>
        <fullName evidence="9">Serralysin</fullName>
        <ecNumber evidence="9">3.4.24.40</ecNumber>
    </submittedName>
</protein>
<keyword evidence="10" id="KW-1185">Reference proteome</keyword>
<dbReference type="InterPro" id="IPR007280">
    <property type="entry name" value="Peptidase_C_arc/bac"/>
</dbReference>
<reference evidence="9 10" key="1">
    <citation type="journal article" date="2014" name="BMC Genomics">
        <title>Architecture and functions of a multipartite genome of the methylotrophic bacterium Paracoccus aminophilus JCM 7686, containing primary and secondary chromids.</title>
        <authorList>
            <person name="Dziewit L."/>
            <person name="Czarnecki J."/>
            <person name="Wibberg D."/>
            <person name="Radlinska M."/>
            <person name="Mrozek P."/>
            <person name="Szymczak M."/>
            <person name="Schluter A."/>
            <person name="Puhler A."/>
            <person name="Bartosik D."/>
        </authorList>
    </citation>
    <scope>NUCLEOTIDE SEQUENCE [LARGE SCALE GENOMIC DNA]</scope>
    <source>
        <strain evidence="9">JCM 7686</strain>
    </source>
</reference>
<sequence>MPDIPNNTSTTALITGTGDFRSSLEVNGDSDWWATNLKAGLTYDFYLTGDGTGTNMNGLLTLRDALGGNLKAASVGNWISFTPQSDGRFYLDVADNNPYNSGNPAGGAEGPYVLRARMNDTVLNNTATTAKITASGTINGSLETTNDSDWYRVELKAGQRVGFSVTPNGSANIAADVVIHDQYGNVINTAGPGPGQQATTTINQTGVYYIEVRDNNPYDGAASGNFSLISRISDTVWNNNTTTSRLIDGGQLTSAIDAYYDSDWHRFDVVAGRSYTFTMTGTGGTDSLASMELYLRDQGGSSISYRLGYTSSGGAVITWTADRTGTVFLDADYHDYSSHIGRYNLSVISNSPTITGTSASETLNGGENDNLMRGGAGNDTVFGNGGNDRLYGEVGDDVLNGGAGNDTLYGDAGNDTLIGGAGVDTADYSGSVAVRVNLATTSAQNTGYGLDVLSGIENVVGGDKNDVLTGDNGANLLSGGLGNDTLNGGAGNDTLDGGAGNDMLIGGAGIDTVLFSGKAAITVDLNVTRAQNTGQGLDTIQQVENVISGDGNDRLTGDAGANMLSGGAGNDTLSGGAGNDVLNGGLGNDLLDGGAGADTIIFTSNRSIRVDLGLATAQNTGEGLDTIRNIENATGGSGNDRLTGNGGANVLSGGAGNDMLIGNGGNDKLIGGDGNDTLVGGLGKDVLTGGAGHDVFVFDAKSGADRITDFTRYDDTIQVKWAGHSYADLDIRQVGGNTVVHFAGTTITVVGTSYLTSSDFHFV</sequence>
<dbReference type="HOGENOM" id="CLU_365555_0_0_5"/>
<dbReference type="PATRIC" id="fig|1367847.3.peg.2581"/>
<dbReference type="PROSITE" id="PS00330">
    <property type="entry name" value="HEMOLYSIN_CALCIUM"/>
    <property type="match status" value="9"/>
</dbReference>
<dbReference type="PANTHER" id="PTHR38340">
    <property type="entry name" value="S-LAYER PROTEIN"/>
    <property type="match status" value="1"/>
</dbReference>
<evidence type="ECO:0000313" key="9">
    <source>
        <dbReference type="EMBL" id="AGT09645.1"/>
    </source>
</evidence>
<dbReference type="Gene3D" id="2.60.120.380">
    <property type="match status" value="3"/>
</dbReference>
<evidence type="ECO:0000256" key="5">
    <source>
        <dbReference type="ARBA" id="ARBA00022737"/>
    </source>
</evidence>
<name>S5Y1Q5_PARAH</name>
<keyword evidence="4" id="KW-0800">Toxin</keyword>
<evidence type="ECO:0000256" key="2">
    <source>
        <dbReference type="ARBA" id="ARBA00004613"/>
    </source>
</evidence>
<dbReference type="KEGG" id="pami:JCM7686_2577"/>
<dbReference type="EMBL" id="CP006650">
    <property type="protein sequence ID" value="AGT09645.1"/>
    <property type="molecule type" value="Genomic_DNA"/>
</dbReference>
<accession>S5Y1Q5</accession>
<dbReference type="EC" id="3.4.24.40" evidence="9"/>
<dbReference type="PANTHER" id="PTHR38340:SF1">
    <property type="entry name" value="S-LAYER PROTEIN"/>
    <property type="match status" value="1"/>
</dbReference>
<dbReference type="SUPFAM" id="SSF51120">
    <property type="entry name" value="beta-Roll"/>
    <property type="match status" value="4"/>
</dbReference>
<keyword evidence="3" id="KW-0964">Secreted</keyword>
<dbReference type="AlphaFoldDB" id="S5Y1Q5"/>
<dbReference type="Pfam" id="PF04151">
    <property type="entry name" value="PPC"/>
    <property type="match status" value="1"/>
</dbReference>
<organism evidence="9 10">
    <name type="scientific">Paracoccus aminophilus JCM 7686</name>
    <dbReference type="NCBI Taxonomy" id="1367847"/>
    <lineage>
        <taxon>Bacteria</taxon>
        <taxon>Pseudomonadati</taxon>
        <taxon>Pseudomonadota</taxon>
        <taxon>Alphaproteobacteria</taxon>
        <taxon>Rhodobacterales</taxon>
        <taxon>Paracoccaceae</taxon>
        <taxon>Paracoccus</taxon>
    </lineage>
</organism>
<comment type="subcellular location">
    <subcellularLocation>
        <location evidence="1">Membrane</location>
    </subcellularLocation>
    <subcellularLocation>
        <location evidence="2">Secreted</location>
    </subcellularLocation>
</comment>
<dbReference type="InterPro" id="IPR011049">
    <property type="entry name" value="Serralysin-like_metalloprot_C"/>
</dbReference>
<evidence type="ECO:0000256" key="1">
    <source>
        <dbReference type="ARBA" id="ARBA00004370"/>
    </source>
</evidence>
<dbReference type="InterPro" id="IPR001343">
    <property type="entry name" value="Hemolysn_Ca-bd"/>
</dbReference>
<dbReference type="Pfam" id="PF00353">
    <property type="entry name" value="HemolysinCabind"/>
    <property type="match status" value="6"/>
</dbReference>
<evidence type="ECO:0000256" key="4">
    <source>
        <dbReference type="ARBA" id="ARBA00022656"/>
    </source>
</evidence>
<keyword evidence="7" id="KW-0472">Membrane</keyword>
<keyword evidence="5" id="KW-0677">Repeat</keyword>
<evidence type="ECO:0000313" key="10">
    <source>
        <dbReference type="Proteomes" id="UP000015480"/>
    </source>
</evidence>